<accession>A0A918Z335</accession>
<reference evidence="1" key="1">
    <citation type="journal article" date="2014" name="Int. J. Syst. Evol. Microbiol.">
        <title>Complete genome sequence of Corynebacterium casei LMG S-19264T (=DSM 44701T), isolated from a smear-ripened cheese.</title>
        <authorList>
            <consortium name="US DOE Joint Genome Institute (JGI-PGF)"/>
            <person name="Walter F."/>
            <person name="Albersmeier A."/>
            <person name="Kalinowski J."/>
            <person name="Ruckert C."/>
        </authorList>
    </citation>
    <scope>NUCLEOTIDE SEQUENCE</scope>
    <source>
        <strain evidence="1">CGMCC 4.7403</strain>
    </source>
</reference>
<dbReference type="AlphaFoldDB" id="A0A918Z335"/>
<dbReference type="Proteomes" id="UP000603227">
    <property type="component" value="Unassembled WGS sequence"/>
</dbReference>
<organism evidence="1 2">
    <name type="scientific">Streptomyces capitiformicae</name>
    <dbReference type="NCBI Taxonomy" id="2014920"/>
    <lineage>
        <taxon>Bacteria</taxon>
        <taxon>Bacillati</taxon>
        <taxon>Actinomycetota</taxon>
        <taxon>Actinomycetes</taxon>
        <taxon>Kitasatosporales</taxon>
        <taxon>Streptomycetaceae</taxon>
        <taxon>Streptomyces</taxon>
    </lineage>
</organism>
<gene>
    <name evidence="1" type="ORF">GCM10017771_51770</name>
</gene>
<sequence>MQRSAELATEGILDDRTAHTRSMERLPYQSVRVNFANSDYRNVCEDFGGGFDAWPAWEALGNFLAHRPGWHFDVVKHGEPLWSLGLLGESRLNVSVEDDGSYHCYDADRDDDVTLSSVGDVESWVEPREDEARKPSRVLLGMARSDDWRILKAHLFQLYVSWSDGYFAATLPALTETGFGRTLAEAVNHAGQMLCHLFGAPIELAPQLTMLLELDVAATRRLGFVT</sequence>
<name>A0A918Z335_9ACTN</name>
<comment type="caution">
    <text evidence="1">The sequence shown here is derived from an EMBL/GenBank/DDBJ whole genome shotgun (WGS) entry which is preliminary data.</text>
</comment>
<reference evidence="1" key="2">
    <citation type="submission" date="2020-09" db="EMBL/GenBank/DDBJ databases">
        <authorList>
            <person name="Sun Q."/>
            <person name="Zhou Y."/>
        </authorList>
    </citation>
    <scope>NUCLEOTIDE SEQUENCE</scope>
    <source>
        <strain evidence="1">CGMCC 4.7403</strain>
    </source>
</reference>
<evidence type="ECO:0000313" key="2">
    <source>
        <dbReference type="Proteomes" id="UP000603227"/>
    </source>
</evidence>
<evidence type="ECO:0000313" key="1">
    <source>
        <dbReference type="EMBL" id="GHE34274.1"/>
    </source>
</evidence>
<dbReference type="EMBL" id="BNAT01000019">
    <property type="protein sequence ID" value="GHE34274.1"/>
    <property type="molecule type" value="Genomic_DNA"/>
</dbReference>
<protein>
    <submittedName>
        <fullName evidence="1">Uncharacterized protein</fullName>
    </submittedName>
</protein>
<keyword evidence="2" id="KW-1185">Reference proteome</keyword>
<proteinExistence type="predicted"/>